<evidence type="ECO:0000313" key="1">
    <source>
        <dbReference type="EMBL" id="KAI1520666.1"/>
    </source>
</evidence>
<reference evidence="2" key="1">
    <citation type="journal article" date="2022" name="Microb. Genom.">
        <title>A global pangenome for the wheat fungal pathogen Pyrenophora tritici-repentis and prediction of effector protein structural homology.</title>
        <authorList>
            <person name="Moolhuijzen P.M."/>
            <person name="See P.T."/>
            <person name="Shi G."/>
            <person name="Powell H.R."/>
            <person name="Cockram J."/>
            <person name="Jorgensen L.N."/>
            <person name="Benslimane H."/>
            <person name="Strelkov S.E."/>
            <person name="Turner J."/>
            <person name="Liu Z."/>
            <person name="Moffat C.S."/>
        </authorList>
    </citation>
    <scope>NUCLEOTIDE SEQUENCE [LARGE SCALE GENOMIC DNA]</scope>
</reference>
<name>A0A922NSM7_9PLEO</name>
<protein>
    <submittedName>
        <fullName evidence="1">Uncharacterized protein</fullName>
    </submittedName>
</protein>
<dbReference type="EMBL" id="NRDI02000001">
    <property type="protein sequence ID" value="KAI1520666.1"/>
    <property type="molecule type" value="Genomic_DNA"/>
</dbReference>
<evidence type="ECO:0000313" key="2">
    <source>
        <dbReference type="Proteomes" id="UP000249757"/>
    </source>
</evidence>
<sequence length="83" mass="9455">MAGQLVPYWPESRSHDAMNMCDSIKSSPQACTCATPWACQHQRQAVKQEFSALRRMSSSINYDCKRPSPIRRALRGVVEWRGV</sequence>
<keyword evidence="2" id="KW-1185">Reference proteome</keyword>
<gene>
    <name evidence="1" type="ORF">Ptr86124_001034</name>
</gene>
<comment type="caution">
    <text evidence="1">The sequence shown here is derived from an EMBL/GenBank/DDBJ whole genome shotgun (WGS) entry which is preliminary data.</text>
</comment>
<proteinExistence type="predicted"/>
<accession>A0A922NSM7</accession>
<dbReference type="Proteomes" id="UP000249757">
    <property type="component" value="Unassembled WGS sequence"/>
</dbReference>
<organism evidence="1 2">
    <name type="scientific">Pyrenophora tritici-repentis</name>
    <dbReference type="NCBI Taxonomy" id="45151"/>
    <lineage>
        <taxon>Eukaryota</taxon>
        <taxon>Fungi</taxon>
        <taxon>Dikarya</taxon>
        <taxon>Ascomycota</taxon>
        <taxon>Pezizomycotina</taxon>
        <taxon>Dothideomycetes</taxon>
        <taxon>Pleosporomycetidae</taxon>
        <taxon>Pleosporales</taxon>
        <taxon>Pleosporineae</taxon>
        <taxon>Pleosporaceae</taxon>
        <taxon>Pyrenophora</taxon>
    </lineage>
</organism>
<dbReference type="AlphaFoldDB" id="A0A922NSM7"/>